<evidence type="ECO:0000256" key="1">
    <source>
        <dbReference type="SAM" id="SignalP"/>
    </source>
</evidence>
<reference evidence="2 3" key="2">
    <citation type="journal article" date="2022" name="Mar. Drugs">
        <title>Bioassay-Guided Fractionation Leads to the Detection of Cholic Acid Generated by the Rare Thalassomonas sp.</title>
        <authorList>
            <person name="Pheiffer F."/>
            <person name="Schneider Y.K."/>
            <person name="Hansen E.H."/>
            <person name="Andersen J.H."/>
            <person name="Isaksson J."/>
            <person name="Busche T."/>
            <person name="R C."/>
            <person name="Kalinowski J."/>
            <person name="Zyl L.V."/>
            <person name="Trindade M."/>
        </authorList>
    </citation>
    <scope>NUCLEOTIDE SEQUENCE [LARGE SCALE GENOMIC DNA]</scope>
    <source>
        <strain evidence="2 3">A5K-106</strain>
    </source>
</reference>
<feature type="chain" id="PRO_5042118868" evidence="1">
    <location>
        <begin position="20"/>
        <end position="194"/>
    </location>
</feature>
<dbReference type="EMBL" id="CP059735">
    <property type="protein sequence ID" value="WDD99075.1"/>
    <property type="molecule type" value="Genomic_DNA"/>
</dbReference>
<organism evidence="2 3">
    <name type="scientific">Thalassomonas actiniarum</name>
    <dbReference type="NCBI Taxonomy" id="485447"/>
    <lineage>
        <taxon>Bacteria</taxon>
        <taxon>Pseudomonadati</taxon>
        <taxon>Pseudomonadota</taxon>
        <taxon>Gammaproteobacteria</taxon>
        <taxon>Alteromonadales</taxon>
        <taxon>Colwelliaceae</taxon>
        <taxon>Thalassomonas</taxon>
    </lineage>
</organism>
<proteinExistence type="predicted"/>
<accession>A0AAE9YQ93</accession>
<keyword evidence="3" id="KW-1185">Reference proteome</keyword>
<dbReference type="KEGG" id="tact:SG35_028310"/>
<protein>
    <submittedName>
        <fullName evidence="2">Uncharacterized protein</fullName>
    </submittedName>
</protein>
<evidence type="ECO:0000313" key="2">
    <source>
        <dbReference type="EMBL" id="WDD99075.1"/>
    </source>
</evidence>
<gene>
    <name evidence="2" type="ORF">SG35_028310</name>
</gene>
<name>A0AAE9YQ93_9GAMM</name>
<dbReference type="AlphaFoldDB" id="A0AAE9YQ93"/>
<dbReference type="Proteomes" id="UP000032568">
    <property type="component" value="Chromosome"/>
</dbReference>
<feature type="signal peptide" evidence="1">
    <location>
        <begin position="1"/>
        <end position="19"/>
    </location>
</feature>
<reference evidence="2 3" key="1">
    <citation type="journal article" date="2015" name="Genome Announc.">
        <title>Draft Genome Sequences of Marine Isolates of Thalassomonas viridans and Thalassomonas actiniarum.</title>
        <authorList>
            <person name="Olonade I."/>
            <person name="van Zyl L.J."/>
            <person name="Trindade M."/>
        </authorList>
    </citation>
    <scope>NUCLEOTIDE SEQUENCE [LARGE SCALE GENOMIC DNA]</scope>
    <source>
        <strain evidence="2 3">A5K-106</strain>
    </source>
</reference>
<dbReference type="RefSeq" id="WP_044834433.1">
    <property type="nucleotide sequence ID" value="NZ_CP059735.1"/>
</dbReference>
<sequence length="194" mass="21214">MKFLLLLLALMASLSGAPAAAGTVYIGGTLHTLSKSDFVASGNNYSAYIDVIGDYGQELIFDIDGIVGGQGYQQVNDNSRTFCIRWEGNTRLPENEHSACLEYRTIDLTTYGNDFRYVVELQVSCNGMAIGLDTDDKNELVNGQVTDRYREVKLLVGKQLTTGGNCQQLKVEVKGLALDTIDNISLDVLIAEIF</sequence>
<evidence type="ECO:0000313" key="3">
    <source>
        <dbReference type="Proteomes" id="UP000032568"/>
    </source>
</evidence>
<keyword evidence="1" id="KW-0732">Signal</keyword>